<keyword evidence="1" id="KW-1133">Transmembrane helix</keyword>
<protein>
    <recommendedName>
        <fullName evidence="4">Sulfotransferase</fullName>
    </recommendedName>
</protein>
<evidence type="ECO:0000313" key="3">
    <source>
        <dbReference type="Proteomes" id="UP001165122"/>
    </source>
</evidence>
<feature type="transmembrane region" description="Helical" evidence="1">
    <location>
        <begin position="15"/>
        <end position="34"/>
    </location>
</feature>
<accession>A0A9W7FQK0</accession>
<reference evidence="3" key="1">
    <citation type="journal article" date="2023" name="Commun. Biol.">
        <title>Genome analysis of Parmales, the sister group of diatoms, reveals the evolutionary specialization of diatoms from phago-mixotrophs to photoautotrophs.</title>
        <authorList>
            <person name="Ban H."/>
            <person name="Sato S."/>
            <person name="Yoshikawa S."/>
            <person name="Yamada K."/>
            <person name="Nakamura Y."/>
            <person name="Ichinomiya M."/>
            <person name="Sato N."/>
            <person name="Blanc-Mathieu R."/>
            <person name="Endo H."/>
            <person name="Kuwata A."/>
            <person name="Ogata H."/>
        </authorList>
    </citation>
    <scope>NUCLEOTIDE SEQUENCE [LARGE SCALE GENOMIC DNA]</scope>
    <source>
        <strain evidence="3">NIES 3700</strain>
    </source>
</reference>
<dbReference type="InterPro" id="IPR027417">
    <property type="entry name" value="P-loop_NTPase"/>
</dbReference>
<feature type="transmembrane region" description="Helical" evidence="1">
    <location>
        <begin position="46"/>
        <end position="69"/>
    </location>
</feature>
<evidence type="ECO:0008006" key="4">
    <source>
        <dbReference type="Google" id="ProtNLM"/>
    </source>
</evidence>
<dbReference type="OrthoDB" id="196180at2759"/>
<keyword evidence="1" id="KW-0472">Membrane</keyword>
<comment type="caution">
    <text evidence="2">The sequence shown here is derived from an EMBL/GenBank/DDBJ whole genome shotgun (WGS) entry which is preliminary data.</text>
</comment>
<dbReference type="EMBL" id="BRXW01000246">
    <property type="protein sequence ID" value="GMI16211.1"/>
    <property type="molecule type" value="Genomic_DNA"/>
</dbReference>
<evidence type="ECO:0000256" key="1">
    <source>
        <dbReference type="SAM" id="Phobius"/>
    </source>
</evidence>
<gene>
    <name evidence="2" type="ORF">TrLO_g12954</name>
</gene>
<dbReference type="AlphaFoldDB" id="A0A9W7FQK0"/>
<proteinExistence type="predicted"/>
<sequence>MYAYLTSVSQGDLPLVSLLLFLHFLLFKFTLFLPHPPLLLIINHPLSLAIFNINLLLTIIGFIYLLNFYRRVVRTVFNAQIPPLFTDSSFLSFYSIFLLARPLSICWRYSTYKFRLKPNLLIIGEVRCGTTTISQHISEMPGCHKPFCPWKHPELDGKETFYFVGHFDTTSPKHYNVCFPLKITKWFHTKILRRPFFTFDGCAQYLTSPTAPVLVADAFRGEEPPIIIGMVREPIEQTVSWWKFENAAMNWGESMGLTSPNISLRTKQYWSKSIGEALKFSFNPLTEAAYVAAEGTVTQMDKGKLERFRLPDWAITWPNGQLTGIGRNGKFSENVARWEKAFNKAFGGTEIGNPMGGGAYRGRRYVDVVCLKELNDKVTLSALLKRLARRLRLYEDRLKSEKMELDVDFYVEKTLDRGLRRNRGGGGAEGISPSDLILLRSHFEGEKEKLECVSGRQIIF</sequence>
<dbReference type="Proteomes" id="UP001165122">
    <property type="component" value="Unassembled WGS sequence"/>
</dbReference>
<dbReference type="SUPFAM" id="SSF52540">
    <property type="entry name" value="P-loop containing nucleoside triphosphate hydrolases"/>
    <property type="match status" value="1"/>
</dbReference>
<keyword evidence="1" id="KW-0812">Transmembrane</keyword>
<evidence type="ECO:0000313" key="2">
    <source>
        <dbReference type="EMBL" id="GMI16211.1"/>
    </source>
</evidence>
<organism evidence="2 3">
    <name type="scientific">Triparma laevis f. longispina</name>
    <dbReference type="NCBI Taxonomy" id="1714387"/>
    <lineage>
        <taxon>Eukaryota</taxon>
        <taxon>Sar</taxon>
        <taxon>Stramenopiles</taxon>
        <taxon>Ochrophyta</taxon>
        <taxon>Bolidophyceae</taxon>
        <taxon>Parmales</taxon>
        <taxon>Triparmaceae</taxon>
        <taxon>Triparma</taxon>
    </lineage>
</organism>
<keyword evidence="3" id="KW-1185">Reference proteome</keyword>
<name>A0A9W7FQK0_9STRA</name>
<dbReference type="Gene3D" id="3.40.50.300">
    <property type="entry name" value="P-loop containing nucleotide triphosphate hydrolases"/>
    <property type="match status" value="1"/>
</dbReference>
<feature type="transmembrane region" description="Helical" evidence="1">
    <location>
        <begin position="89"/>
        <end position="107"/>
    </location>
</feature>